<sequence length="377" mass="41882">MPHKPIRVLHIINTLSYGGAEILLREGLRVADRSEVELHFASLNDKNDLLRPDLADLGGTVTCLGLDHPRYFFRAFRRGLAYIRTRDIDIIHAHLPVSGFMARLLGRVSGRPVLYTEHSLPAAYSRPMQLISRISWGWQQYVTAISEDVEAGIHQRYGNKVPVQVICNSINTARIAPHPEAGARIRAQYGIPPEARVAGTIASLRNSPAKRMDVWLQAAQKIAEKEPSARFMIVGDGDRRPALEALAASLGLQDRVVFTGNQADVVPFLNAFDVFLLSSQYEGFGIVLIEAMACGIPVSATQVAGIRNIITPNETGLLAAFDESVAASLAQNTLRLFREPALARRLSNNGRQRVEQQYSIQNMQRSFEDIYRKLLHD</sequence>
<evidence type="ECO:0000259" key="1">
    <source>
        <dbReference type="Pfam" id="PF00534"/>
    </source>
</evidence>
<dbReference type="Gene3D" id="3.40.50.2000">
    <property type="entry name" value="Glycogen Phosphorylase B"/>
    <property type="match status" value="2"/>
</dbReference>
<evidence type="ECO:0000313" key="3">
    <source>
        <dbReference type="EMBL" id="AXJ01726.1"/>
    </source>
</evidence>
<evidence type="ECO:0000313" key="4">
    <source>
        <dbReference type="Proteomes" id="UP000254808"/>
    </source>
</evidence>
<dbReference type="Proteomes" id="UP000254808">
    <property type="component" value="Chromosome"/>
</dbReference>
<keyword evidence="4" id="KW-1185">Reference proteome</keyword>
<dbReference type="SUPFAM" id="SSF53756">
    <property type="entry name" value="UDP-Glycosyltransferase/glycogen phosphorylase"/>
    <property type="match status" value="1"/>
</dbReference>
<dbReference type="InterPro" id="IPR028098">
    <property type="entry name" value="Glyco_trans_4-like_N"/>
</dbReference>
<feature type="domain" description="Glycosyltransferase subfamily 4-like N-terminal" evidence="2">
    <location>
        <begin position="17"/>
        <end position="174"/>
    </location>
</feature>
<proteinExistence type="predicted"/>
<accession>A0A345UMM4</accession>
<evidence type="ECO:0000259" key="2">
    <source>
        <dbReference type="Pfam" id="PF13439"/>
    </source>
</evidence>
<dbReference type="AlphaFoldDB" id="A0A345UMM4"/>
<dbReference type="OrthoDB" id="7560678at2"/>
<name>A0A345UMM4_9BACT</name>
<dbReference type="Pfam" id="PF00534">
    <property type="entry name" value="Glycos_transf_1"/>
    <property type="match status" value="1"/>
</dbReference>
<gene>
    <name evidence="3" type="ORF">CYPRO_2484</name>
</gene>
<dbReference type="RefSeq" id="WP_114984884.1">
    <property type="nucleotide sequence ID" value="NZ_CP027806.1"/>
</dbReference>
<dbReference type="GO" id="GO:0016757">
    <property type="term" value="F:glycosyltransferase activity"/>
    <property type="evidence" value="ECO:0007669"/>
    <property type="project" value="InterPro"/>
</dbReference>
<dbReference type="Pfam" id="PF13439">
    <property type="entry name" value="Glyco_transf_4"/>
    <property type="match status" value="1"/>
</dbReference>
<protein>
    <submittedName>
        <fullName evidence="3">Glycosyltransferase involved in cell wall bisynthesis</fullName>
    </submittedName>
</protein>
<dbReference type="EMBL" id="CP027806">
    <property type="protein sequence ID" value="AXJ01726.1"/>
    <property type="molecule type" value="Genomic_DNA"/>
</dbReference>
<dbReference type="KEGG" id="cprv:CYPRO_2484"/>
<organism evidence="3 4">
    <name type="scientific">Cyclonatronum proteinivorum</name>
    <dbReference type="NCBI Taxonomy" id="1457365"/>
    <lineage>
        <taxon>Bacteria</taxon>
        <taxon>Pseudomonadati</taxon>
        <taxon>Balneolota</taxon>
        <taxon>Balneolia</taxon>
        <taxon>Balneolales</taxon>
        <taxon>Cyclonatronaceae</taxon>
        <taxon>Cyclonatronum</taxon>
    </lineage>
</organism>
<feature type="domain" description="Glycosyl transferase family 1" evidence="1">
    <location>
        <begin position="185"/>
        <end position="353"/>
    </location>
</feature>
<dbReference type="PANTHER" id="PTHR12526">
    <property type="entry name" value="GLYCOSYLTRANSFERASE"/>
    <property type="match status" value="1"/>
</dbReference>
<dbReference type="InterPro" id="IPR001296">
    <property type="entry name" value="Glyco_trans_1"/>
</dbReference>
<reference evidence="3 4" key="1">
    <citation type="submission" date="2018-03" db="EMBL/GenBank/DDBJ databases">
        <title>Phenotypic and genomic properties of Cyclonatronum proteinivorum gen. nov., sp. nov., a haloalkaliphilic bacteroidete from soda lakes possessing Na+-translocating rhodopsin.</title>
        <authorList>
            <person name="Toshchakov S.V."/>
            <person name="Korzhenkov A."/>
            <person name="Samarov N.I."/>
            <person name="Kublanov I.V."/>
            <person name="Muntyan M.S."/>
            <person name="Sorokin D.Y."/>
        </authorList>
    </citation>
    <scope>NUCLEOTIDE SEQUENCE [LARGE SCALE GENOMIC DNA]</scope>
    <source>
        <strain evidence="3 4">Omega</strain>
    </source>
</reference>
<keyword evidence="3" id="KW-0808">Transferase</keyword>